<comment type="caution">
    <text evidence="1">The sequence shown here is derived from an EMBL/GenBank/DDBJ whole genome shotgun (WGS) entry which is preliminary data.</text>
</comment>
<keyword evidence="2" id="KW-1185">Reference proteome</keyword>
<name>A0AAN7GW65_9MYRT</name>
<evidence type="ECO:0000313" key="2">
    <source>
        <dbReference type="Proteomes" id="UP001345219"/>
    </source>
</evidence>
<sequence length="234" mass="25702">MGDLYNSSRHRKILALNGDMRVNIGAYGNPLIERGLYMQFAKTPTADLYSSRYNDQIKFLQSNSPSSVLENIGPISSMKLSMEEETLVVDGIPVEPSFSGSSSAYNTSRRLVQPAVEENISSFSGSKSRLIRRREVQYPTRFSIKNNFPEEVAVPETPKCAAGPPAGALKNCNPPGIKIPAQDWSPLDDGIAVSSPSQPGKTLSREDFNERVDCLLCGARTKKRLSVFAKIMDP</sequence>
<dbReference type="AlphaFoldDB" id="A0AAN7GW65"/>
<dbReference type="Proteomes" id="UP001345219">
    <property type="component" value="Chromosome 21"/>
</dbReference>
<evidence type="ECO:0000313" key="1">
    <source>
        <dbReference type="EMBL" id="KAK4750019.1"/>
    </source>
</evidence>
<protein>
    <submittedName>
        <fullName evidence="1">Uncharacterized protein</fullName>
    </submittedName>
</protein>
<reference evidence="1 2" key="1">
    <citation type="journal article" date="2023" name="Hortic Res">
        <title>Pangenome of water caltrop reveals structural variations and asymmetric subgenome divergence after allopolyploidization.</title>
        <authorList>
            <person name="Zhang X."/>
            <person name="Chen Y."/>
            <person name="Wang L."/>
            <person name="Yuan Y."/>
            <person name="Fang M."/>
            <person name="Shi L."/>
            <person name="Lu R."/>
            <person name="Comes H.P."/>
            <person name="Ma Y."/>
            <person name="Chen Y."/>
            <person name="Huang G."/>
            <person name="Zhou Y."/>
            <person name="Zheng Z."/>
            <person name="Qiu Y."/>
        </authorList>
    </citation>
    <scope>NUCLEOTIDE SEQUENCE [LARGE SCALE GENOMIC DNA]</scope>
    <source>
        <tissue evidence="1">Roots</tissue>
    </source>
</reference>
<gene>
    <name evidence="1" type="ORF">SAY87_027468</name>
</gene>
<dbReference type="EMBL" id="JAXIOK010000018">
    <property type="protein sequence ID" value="KAK4750019.1"/>
    <property type="molecule type" value="Genomic_DNA"/>
</dbReference>
<organism evidence="1 2">
    <name type="scientific">Trapa incisa</name>
    <dbReference type="NCBI Taxonomy" id="236973"/>
    <lineage>
        <taxon>Eukaryota</taxon>
        <taxon>Viridiplantae</taxon>
        <taxon>Streptophyta</taxon>
        <taxon>Embryophyta</taxon>
        <taxon>Tracheophyta</taxon>
        <taxon>Spermatophyta</taxon>
        <taxon>Magnoliopsida</taxon>
        <taxon>eudicotyledons</taxon>
        <taxon>Gunneridae</taxon>
        <taxon>Pentapetalae</taxon>
        <taxon>rosids</taxon>
        <taxon>malvids</taxon>
        <taxon>Myrtales</taxon>
        <taxon>Lythraceae</taxon>
        <taxon>Trapa</taxon>
    </lineage>
</organism>
<accession>A0AAN7GW65</accession>
<proteinExistence type="predicted"/>